<accession>A0A1F5PII9</accession>
<reference evidence="1 2" key="1">
    <citation type="journal article" date="2016" name="Nat. Commun.">
        <title>Thousands of microbial genomes shed light on interconnected biogeochemical processes in an aquifer system.</title>
        <authorList>
            <person name="Anantharaman K."/>
            <person name="Brown C.T."/>
            <person name="Hug L.A."/>
            <person name="Sharon I."/>
            <person name="Castelle C.J."/>
            <person name="Probst A.J."/>
            <person name="Thomas B.C."/>
            <person name="Singh A."/>
            <person name="Wilkins M.J."/>
            <person name="Karaoz U."/>
            <person name="Brodie E.L."/>
            <person name="Williams K.H."/>
            <person name="Hubbard S.S."/>
            <person name="Banfield J.F."/>
        </authorList>
    </citation>
    <scope>NUCLEOTIDE SEQUENCE [LARGE SCALE GENOMIC DNA]</scope>
</reference>
<dbReference type="STRING" id="1817828.A2722_03545"/>
<evidence type="ECO:0008006" key="3">
    <source>
        <dbReference type="Google" id="ProtNLM"/>
    </source>
</evidence>
<dbReference type="Proteomes" id="UP000178377">
    <property type="component" value="Unassembled WGS sequence"/>
</dbReference>
<proteinExistence type="predicted"/>
<gene>
    <name evidence="1" type="ORF">A2722_03545</name>
</gene>
<organism evidence="1 2">
    <name type="scientific">Candidatus Doudnabacteria bacterium RIFCSPHIGHO2_01_FULL_50_11</name>
    <dbReference type="NCBI Taxonomy" id="1817828"/>
    <lineage>
        <taxon>Bacteria</taxon>
        <taxon>Candidatus Doudnaibacteriota</taxon>
    </lineage>
</organism>
<name>A0A1F5PII9_9BACT</name>
<protein>
    <recommendedName>
        <fullName evidence="3">Nucleoid-associated protein, YbaB/EbfC family</fullName>
    </recommendedName>
</protein>
<sequence>MLDFLKQMNELRKLQDKIKQERTTVEHDGIKLIMNGALVVEELTISSTLPSSQLGPLIKSCFNEAVQQIQIRLASAMKP</sequence>
<evidence type="ECO:0000313" key="2">
    <source>
        <dbReference type="Proteomes" id="UP000178377"/>
    </source>
</evidence>
<dbReference type="Gene3D" id="3.30.1310.10">
    <property type="entry name" value="Nucleoid-associated protein YbaB-like domain"/>
    <property type="match status" value="1"/>
</dbReference>
<dbReference type="InterPro" id="IPR004401">
    <property type="entry name" value="YbaB/EbfC"/>
</dbReference>
<dbReference type="GO" id="GO:0003677">
    <property type="term" value="F:DNA binding"/>
    <property type="evidence" value="ECO:0007669"/>
    <property type="project" value="InterPro"/>
</dbReference>
<dbReference type="Pfam" id="PF02575">
    <property type="entry name" value="YbaB_DNA_bd"/>
    <property type="match status" value="1"/>
</dbReference>
<evidence type="ECO:0000313" key="1">
    <source>
        <dbReference type="EMBL" id="OGE89736.1"/>
    </source>
</evidence>
<dbReference type="InterPro" id="IPR036894">
    <property type="entry name" value="YbaB-like_sf"/>
</dbReference>
<dbReference type="SUPFAM" id="SSF82607">
    <property type="entry name" value="YbaB-like"/>
    <property type="match status" value="1"/>
</dbReference>
<comment type="caution">
    <text evidence="1">The sequence shown here is derived from an EMBL/GenBank/DDBJ whole genome shotgun (WGS) entry which is preliminary data.</text>
</comment>
<dbReference type="AlphaFoldDB" id="A0A1F5PII9"/>
<dbReference type="EMBL" id="MFEO01000017">
    <property type="protein sequence ID" value="OGE89736.1"/>
    <property type="molecule type" value="Genomic_DNA"/>
</dbReference>